<dbReference type="Gene3D" id="3.40.50.2000">
    <property type="entry name" value="Glycogen Phosphorylase B"/>
    <property type="match status" value="1"/>
</dbReference>
<evidence type="ECO:0000313" key="2">
    <source>
        <dbReference type="Proteomes" id="UP000324907"/>
    </source>
</evidence>
<dbReference type="Proteomes" id="UP000324907">
    <property type="component" value="Unassembled WGS sequence"/>
</dbReference>
<dbReference type="GO" id="GO:0016757">
    <property type="term" value="F:glycosyltransferase activity"/>
    <property type="evidence" value="ECO:0007669"/>
    <property type="project" value="TreeGrafter"/>
</dbReference>
<reference evidence="1 2" key="1">
    <citation type="submission" date="2019-07" db="EMBL/GenBank/DDBJ databases">
        <title>Genomes of Cafeteria roenbergensis.</title>
        <authorList>
            <person name="Fischer M.G."/>
            <person name="Hackl T."/>
            <person name="Roman M."/>
        </authorList>
    </citation>
    <scope>NUCLEOTIDE SEQUENCE [LARGE SCALE GENOMIC DNA]</scope>
    <source>
        <strain evidence="1 2">RCC970-E3</strain>
    </source>
</reference>
<dbReference type="AlphaFoldDB" id="A0A5A8DNB9"/>
<dbReference type="PANTHER" id="PTHR44998:SF1">
    <property type="entry name" value="UDP-N-ACETYLGLUCOSAMINE--PEPTIDE N-ACETYLGLUCOSAMINYLTRANSFERASE 110 KDA SUBUNIT"/>
    <property type="match status" value="1"/>
</dbReference>
<protein>
    <recommendedName>
        <fullName evidence="3">O-GlcNAc transferase C-terminal domain-containing protein</fullName>
    </recommendedName>
</protein>
<dbReference type="GO" id="GO:0006493">
    <property type="term" value="P:protein O-linked glycosylation"/>
    <property type="evidence" value="ECO:0007669"/>
    <property type="project" value="TreeGrafter"/>
</dbReference>
<accession>A0A5A8DNB9</accession>
<organism evidence="1 2">
    <name type="scientific">Cafeteria roenbergensis</name>
    <name type="common">Marine flagellate</name>
    <dbReference type="NCBI Taxonomy" id="33653"/>
    <lineage>
        <taxon>Eukaryota</taxon>
        <taxon>Sar</taxon>
        <taxon>Stramenopiles</taxon>
        <taxon>Bigyra</taxon>
        <taxon>Opalozoa</taxon>
        <taxon>Bicosoecida</taxon>
        <taxon>Cafeteriaceae</taxon>
        <taxon>Cafeteria</taxon>
    </lineage>
</organism>
<dbReference type="EMBL" id="VLTL01000037">
    <property type="protein sequence ID" value="KAA0166936.1"/>
    <property type="molecule type" value="Genomic_DNA"/>
</dbReference>
<proteinExistence type="predicted"/>
<sequence>MEAARQAARAGAFPLCMDLAAQAEAAFPPLALGARSQAGVCAQSDASTAASRIFLGTSFALVPLSAVAASNAAALTVGSEDTASQSLMAWSVLVGMAADEAATRFWLSSPPFVLDAVAELLDSSDAVDTAAADEQAAEAAAQGGGGLGPRGAASSRWSVRRSEQLAARPDACGLLPRSCLPRALTLESGAFMQPNSSYAASGRSLCASRSAFRREQALDGPCRAQAEAAMAGLQLVTKSPAGPLPVPPVVLSNAALVFSAQGGHSLDALRSRWLGYHAAAEPVTLAAMLTEASFMSAIVDSPAVAVRERAQALRGLLAVQAAVRLGRAAQPDAKQTPHLFYLPYRGWEDDLPLLELAAGLARPPWAAPPPQPWPRSQAAQAAASIGLDQALVTGGRPARVLFVSRFFTLNHAHGQLVQGMLAGLDRSRFRVILGTITSEGMYVDPALEAVADEVQRVRPGQGELDVHEVGADAVIYTDQLSEGEANRLAYRRLAPVQAVFWGNPTTSGKRDCCADFFLSADRMEADAWRGGEARHPLVAGPGAVAEGGPSLRLPPPVEAQGPGAAVGEPGWGQYTEQLLRFQGQGIWYDPLELPPPGRLGLNSRFGLPRGGGTGCAASDPACSVLLGCMQSSFKLQPGLDAVLAATLRALPGARLVVVYARQQSWQGRLERRWRATMSDVMDRVLVVPRQANGPAFFEALSCVDVIVHPTPFGGSKTAADALALRIPIVAMPSRLLRARMARSLLVSAGLPSLLARSPAHMVRLLVRLASSPALRRQVSAAMAASGDLVWSRSEVPMRWQLWLETVLHLPLAARRETQARLCALDAADAAAWRARTATPAHAAVRQALEAVPTARTLSQAERRTWGGAAVAAELESGGLSAAVDVLGGRPLAWEEPSSAPRCGA</sequence>
<evidence type="ECO:0008006" key="3">
    <source>
        <dbReference type="Google" id="ProtNLM"/>
    </source>
</evidence>
<comment type="caution">
    <text evidence="1">The sequence shown here is derived from an EMBL/GenBank/DDBJ whole genome shotgun (WGS) entry which is preliminary data.</text>
</comment>
<evidence type="ECO:0000313" key="1">
    <source>
        <dbReference type="EMBL" id="KAA0166936.1"/>
    </source>
</evidence>
<dbReference type="SUPFAM" id="SSF53756">
    <property type="entry name" value="UDP-Glycosyltransferase/glycogen phosphorylase"/>
    <property type="match status" value="1"/>
</dbReference>
<dbReference type="Gene3D" id="3.40.50.11380">
    <property type="match status" value="1"/>
</dbReference>
<gene>
    <name evidence="1" type="ORF">FNF28_03007</name>
</gene>
<name>A0A5A8DNB9_CAFRO</name>
<dbReference type="PANTHER" id="PTHR44998">
    <property type="match status" value="1"/>
</dbReference>